<dbReference type="PIRSF" id="PIRSF029218">
    <property type="entry name" value="ParE"/>
    <property type="match status" value="1"/>
</dbReference>
<organism evidence="3 4">
    <name type="scientific">Lentisphaera araneosa HTCC2155</name>
    <dbReference type="NCBI Taxonomy" id="313628"/>
    <lineage>
        <taxon>Bacteria</taxon>
        <taxon>Pseudomonadati</taxon>
        <taxon>Lentisphaerota</taxon>
        <taxon>Lentisphaeria</taxon>
        <taxon>Lentisphaerales</taxon>
        <taxon>Lentisphaeraceae</taxon>
        <taxon>Lentisphaera</taxon>
    </lineage>
</organism>
<dbReference type="InterPro" id="IPR035093">
    <property type="entry name" value="RelE/ParE_toxin_dom_sf"/>
</dbReference>
<comment type="caution">
    <text evidence="3">The sequence shown here is derived from an EMBL/GenBank/DDBJ whole genome shotgun (WGS) entry which is preliminary data.</text>
</comment>
<name>A6DGD2_9BACT</name>
<dbReference type="STRING" id="313628.LNTAR_22704"/>
<proteinExistence type="inferred from homology"/>
<protein>
    <recommendedName>
        <fullName evidence="2">Toxin</fullName>
    </recommendedName>
</protein>
<dbReference type="Proteomes" id="UP000004947">
    <property type="component" value="Unassembled WGS sequence"/>
</dbReference>
<keyword evidence="4" id="KW-1185">Reference proteome</keyword>
<reference evidence="3 4" key="1">
    <citation type="journal article" date="2010" name="J. Bacteriol.">
        <title>Genome sequence of Lentisphaera araneosa HTCC2155T, the type species of the order Lentisphaerales in the phylum Lentisphaerae.</title>
        <authorList>
            <person name="Thrash J.C."/>
            <person name="Cho J.C."/>
            <person name="Vergin K.L."/>
            <person name="Morris R.M."/>
            <person name="Giovannoni S.J."/>
        </authorList>
    </citation>
    <scope>NUCLEOTIDE SEQUENCE [LARGE SCALE GENOMIC DNA]</scope>
    <source>
        <strain evidence="3 4">HTCC2155</strain>
    </source>
</reference>
<dbReference type="RefSeq" id="WP_007276975.1">
    <property type="nucleotide sequence ID" value="NZ_ABCK01000002.1"/>
</dbReference>
<evidence type="ECO:0000313" key="4">
    <source>
        <dbReference type="Proteomes" id="UP000004947"/>
    </source>
</evidence>
<dbReference type="AlphaFoldDB" id="A6DGD2"/>
<dbReference type="Gene3D" id="3.30.2310.20">
    <property type="entry name" value="RelE-like"/>
    <property type="match status" value="1"/>
</dbReference>
<gene>
    <name evidence="3" type="ORF">LNTAR_22704</name>
</gene>
<dbReference type="InterPro" id="IPR007712">
    <property type="entry name" value="RelE/ParE_toxin"/>
</dbReference>
<dbReference type="InterPro" id="IPR028344">
    <property type="entry name" value="ParE1/4"/>
</dbReference>
<accession>A6DGD2</accession>
<evidence type="ECO:0000256" key="1">
    <source>
        <dbReference type="ARBA" id="ARBA00022649"/>
    </source>
</evidence>
<sequence>MSKKYFLTRKAAIDFENIIKYTLEEWGLNQVSIYQNQLKNRLNAIVTFPDLGRKHPKLTTDIYYVSEGKHYIFYRQCDDGIEILRFLHHQMDIIKHISDEL</sequence>
<keyword evidence="1" id="KW-1277">Toxin-antitoxin system</keyword>
<dbReference type="eggNOG" id="COG3668">
    <property type="taxonomic scope" value="Bacteria"/>
</dbReference>
<dbReference type="EMBL" id="ABCK01000002">
    <property type="protein sequence ID" value="EDM29249.1"/>
    <property type="molecule type" value="Genomic_DNA"/>
</dbReference>
<evidence type="ECO:0000313" key="3">
    <source>
        <dbReference type="EMBL" id="EDM29249.1"/>
    </source>
</evidence>
<comment type="similarity">
    <text evidence="2">Belongs to the RelE toxin family.</text>
</comment>
<dbReference type="Pfam" id="PF05016">
    <property type="entry name" value="ParE_toxin"/>
    <property type="match status" value="1"/>
</dbReference>
<dbReference type="OrthoDB" id="7173315at2"/>
<evidence type="ECO:0000256" key="2">
    <source>
        <dbReference type="PIRNR" id="PIRNR029218"/>
    </source>
</evidence>